<feature type="region of interest" description="Disordered" evidence="3">
    <location>
        <begin position="253"/>
        <end position="286"/>
    </location>
</feature>
<feature type="compositionally biased region" description="Basic residues" evidence="3">
    <location>
        <begin position="1"/>
        <end position="18"/>
    </location>
</feature>
<evidence type="ECO:0000313" key="6">
    <source>
        <dbReference type="Proteomes" id="UP000816034"/>
    </source>
</evidence>
<dbReference type="InterPro" id="IPR038704">
    <property type="entry name" value="YEAST_sf"/>
</dbReference>
<evidence type="ECO:0000256" key="3">
    <source>
        <dbReference type="SAM" id="MobiDB-lite"/>
    </source>
</evidence>
<proteinExistence type="predicted"/>
<accession>A0AA88GAS0</accession>
<evidence type="ECO:0000256" key="2">
    <source>
        <dbReference type="PROSITE-ProRule" id="PRU00376"/>
    </source>
</evidence>
<keyword evidence="6" id="KW-1185">Reference proteome</keyword>
<feature type="compositionally biased region" description="Low complexity" evidence="3">
    <location>
        <begin position="264"/>
        <end position="273"/>
    </location>
</feature>
<evidence type="ECO:0000256" key="1">
    <source>
        <dbReference type="ARBA" id="ARBA00023242"/>
    </source>
</evidence>
<feature type="region of interest" description="Disordered" evidence="3">
    <location>
        <begin position="1"/>
        <end position="29"/>
    </location>
</feature>
<dbReference type="PANTHER" id="PTHR47573:SF2">
    <property type="match status" value="1"/>
</dbReference>
<feature type="domain" description="YEATS" evidence="4">
    <location>
        <begin position="29"/>
        <end position="170"/>
    </location>
</feature>
<dbReference type="InterPro" id="IPR005033">
    <property type="entry name" value="YEATS"/>
</dbReference>
<dbReference type="GO" id="GO:0005634">
    <property type="term" value="C:nucleus"/>
    <property type="evidence" value="ECO:0007669"/>
    <property type="project" value="UniProtKB-SubCell"/>
</dbReference>
<evidence type="ECO:0000313" key="5">
    <source>
        <dbReference type="EMBL" id="KAG2370623.1"/>
    </source>
</evidence>
<comment type="subcellular location">
    <subcellularLocation>
        <location evidence="2">Nucleus</location>
    </subcellularLocation>
</comment>
<reference evidence="5 6" key="1">
    <citation type="journal article" date="2018" name="BMC Genomics">
        <title>The genome of Naegleria lovaniensis, the basis for a comparative approach to unravel pathogenicity factors of the human pathogenic amoeba N. fowleri.</title>
        <authorList>
            <person name="Liechti N."/>
            <person name="Schurch N."/>
            <person name="Bruggmann R."/>
            <person name="Wittwer M."/>
        </authorList>
    </citation>
    <scope>NUCLEOTIDE SEQUENCE [LARGE SCALE GENOMIC DNA]</scope>
    <source>
        <strain evidence="5 6">ATCC 30569</strain>
    </source>
</reference>
<keyword evidence="1 2" id="KW-0539">Nucleus</keyword>
<dbReference type="GeneID" id="68107196"/>
<dbReference type="GO" id="GO:0006355">
    <property type="term" value="P:regulation of DNA-templated transcription"/>
    <property type="evidence" value="ECO:0007669"/>
    <property type="project" value="InterPro"/>
</dbReference>
<dbReference type="EMBL" id="PYSW02000095">
    <property type="protein sequence ID" value="KAG2370623.1"/>
    <property type="molecule type" value="Genomic_DNA"/>
</dbReference>
<feature type="compositionally biased region" description="Polar residues" evidence="3">
    <location>
        <begin position="207"/>
        <end position="224"/>
    </location>
</feature>
<name>A0AA88GAS0_NAELO</name>
<dbReference type="Proteomes" id="UP000816034">
    <property type="component" value="Unassembled WGS sequence"/>
</dbReference>
<comment type="caution">
    <text evidence="5">The sequence shown here is derived from an EMBL/GenBank/DDBJ whole genome shotgun (WGS) entry which is preliminary data.</text>
</comment>
<protein>
    <recommendedName>
        <fullName evidence="4">YEATS domain-containing protein</fullName>
    </recommendedName>
</protein>
<dbReference type="RefSeq" id="XP_044541487.1">
    <property type="nucleotide sequence ID" value="XM_044690764.1"/>
</dbReference>
<dbReference type="Gene3D" id="2.60.40.1970">
    <property type="entry name" value="YEATS domain"/>
    <property type="match status" value="1"/>
</dbReference>
<dbReference type="PANTHER" id="PTHR47573">
    <property type="entry name" value="PROTEIN AF-9 HOMOLOG"/>
    <property type="match status" value="1"/>
</dbReference>
<sequence>MPSKKKTPTKKKNSQKRKSSSDQTSGSKRKHPILITKPIILGNYAIGLKKKDTERLWCKWVCYVRGLVLDDDLNYISKVVFHLHETFNPPVVTITKPPFETEQEGWGQFPLFIDIHFHSSSGLDPIRLQYDLKLPSDNAIKKRKPFVSEQYEELLFYDPNEQFEQILKTNTENVKNTIKKIKTATEASLKHESDSDDDNITSERKSGATTTSVVETSSFRPSVSAQIEQHAPILKEEASLKAITEMAEKLKEQIREREQPSMGSGSKSESSSRSKSKKSKSNKKLSKKIATMMKMMTIMWNKSHLMFSS</sequence>
<dbReference type="InterPro" id="IPR055129">
    <property type="entry name" value="YEATS_dom"/>
</dbReference>
<feature type="region of interest" description="Disordered" evidence="3">
    <location>
        <begin position="186"/>
        <end position="224"/>
    </location>
</feature>
<organism evidence="5 6">
    <name type="scientific">Naegleria lovaniensis</name>
    <name type="common">Amoeba</name>
    <dbReference type="NCBI Taxonomy" id="51637"/>
    <lineage>
        <taxon>Eukaryota</taxon>
        <taxon>Discoba</taxon>
        <taxon>Heterolobosea</taxon>
        <taxon>Tetramitia</taxon>
        <taxon>Eutetramitia</taxon>
        <taxon>Vahlkampfiidae</taxon>
        <taxon>Naegleria</taxon>
    </lineage>
</organism>
<dbReference type="Pfam" id="PF03366">
    <property type="entry name" value="YEATS"/>
    <property type="match status" value="1"/>
</dbReference>
<dbReference type="CDD" id="cd16887">
    <property type="entry name" value="YEATS"/>
    <property type="match status" value="1"/>
</dbReference>
<evidence type="ECO:0000259" key="4">
    <source>
        <dbReference type="PROSITE" id="PS51037"/>
    </source>
</evidence>
<dbReference type="PROSITE" id="PS51037">
    <property type="entry name" value="YEATS"/>
    <property type="match status" value="1"/>
</dbReference>
<gene>
    <name evidence="5" type="ORF">C9374_014743</name>
</gene>
<dbReference type="AlphaFoldDB" id="A0AA88GAS0"/>
<feature type="compositionally biased region" description="Basic residues" evidence="3">
    <location>
        <begin position="274"/>
        <end position="286"/>
    </location>
</feature>